<reference evidence="1 3" key="1">
    <citation type="journal article" date="2020" name="Stud. Mycol.">
        <title>101 Dothideomycetes genomes: a test case for predicting lifestyles and emergence of pathogens.</title>
        <authorList>
            <person name="Haridas S."/>
            <person name="Albert R."/>
            <person name="Binder M."/>
            <person name="Bloem J."/>
            <person name="Labutti K."/>
            <person name="Salamov A."/>
            <person name="Andreopoulos B."/>
            <person name="Baker S."/>
            <person name="Barry K."/>
            <person name="Bills G."/>
            <person name="Bluhm B."/>
            <person name="Cannon C."/>
            <person name="Castanera R."/>
            <person name="Culley D."/>
            <person name="Daum C."/>
            <person name="Ezra D."/>
            <person name="Gonzalez J."/>
            <person name="Henrissat B."/>
            <person name="Kuo A."/>
            <person name="Liang C."/>
            <person name="Lipzen A."/>
            <person name="Lutzoni F."/>
            <person name="Magnuson J."/>
            <person name="Mondo S."/>
            <person name="Nolan M."/>
            <person name="Ohm R."/>
            <person name="Pangilinan J."/>
            <person name="Park H.-J."/>
            <person name="Ramirez L."/>
            <person name="Alfaro M."/>
            <person name="Sun H."/>
            <person name="Tritt A."/>
            <person name="Yoshinaga Y."/>
            <person name="Zwiers L.-H."/>
            <person name="Turgeon B."/>
            <person name="Goodwin S."/>
            <person name="Spatafora J."/>
            <person name="Crous P."/>
            <person name="Grigoriev I."/>
        </authorList>
    </citation>
    <scope>NUCLEOTIDE SEQUENCE</scope>
    <source>
        <strain evidence="1 3">CBS 304.34</strain>
    </source>
</reference>
<proteinExistence type="predicted"/>
<organism evidence="1">
    <name type="scientific">Mytilinidion resinicola</name>
    <dbReference type="NCBI Taxonomy" id="574789"/>
    <lineage>
        <taxon>Eukaryota</taxon>
        <taxon>Fungi</taxon>
        <taxon>Dikarya</taxon>
        <taxon>Ascomycota</taxon>
        <taxon>Pezizomycotina</taxon>
        <taxon>Dothideomycetes</taxon>
        <taxon>Pleosporomycetidae</taxon>
        <taxon>Mytilinidiales</taxon>
        <taxon>Mytilinidiaceae</taxon>
        <taxon>Mytilinidion</taxon>
    </lineage>
</organism>
<evidence type="ECO:0000313" key="1">
    <source>
        <dbReference type="EMBL" id="KAF2806855.1"/>
    </source>
</evidence>
<reference evidence="3" key="2">
    <citation type="submission" date="2020-04" db="EMBL/GenBank/DDBJ databases">
        <authorList>
            <consortium name="NCBI Genome Project"/>
        </authorList>
    </citation>
    <scope>NUCLEOTIDE SEQUENCE</scope>
    <source>
        <strain evidence="3">CBS 304.34</strain>
    </source>
</reference>
<dbReference type="GeneID" id="54469875"/>
<accession>A0A6A6YFN3</accession>
<dbReference type="Proteomes" id="UP000504636">
    <property type="component" value="Unplaced"/>
</dbReference>
<dbReference type="OrthoDB" id="3864007at2759"/>
<dbReference type="EMBL" id="MU003706">
    <property type="protein sequence ID" value="KAF2806855.1"/>
    <property type="molecule type" value="Genomic_DNA"/>
</dbReference>
<evidence type="ECO:0000313" key="2">
    <source>
        <dbReference type="Proteomes" id="UP000504636"/>
    </source>
</evidence>
<gene>
    <name evidence="1 3" type="ORF">BDZ99DRAFT_86537</name>
</gene>
<dbReference type="RefSeq" id="XP_033573819.1">
    <property type="nucleotide sequence ID" value="XM_033728982.1"/>
</dbReference>
<dbReference type="AlphaFoldDB" id="A0A6A6YFN3"/>
<keyword evidence="2" id="KW-1185">Reference proteome</keyword>
<reference evidence="3" key="3">
    <citation type="submission" date="2025-04" db="UniProtKB">
        <authorList>
            <consortium name="RefSeq"/>
        </authorList>
    </citation>
    <scope>IDENTIFICATION</scope>
    <source>
        <strain evidence="3">CBS 304.34</strain>
    </source>
</reference>
<protein>
    <submittedName>
        <fullName evidence="1 3">Uncharacterized protein</fullName>
    </submittedName>
</protein>
<sequence>MAHVALEAEHHHLFEQLNAKLKKHWIKYCEYHRAKIFLASLDTREELKHLLGLWRVFRAVEDLFFKLSYPPDSPDSPDRMANLRRPPDLHSPPDLTMRYLLHPDTLEAYEIDGPACLAEIVRSYEHRQLLQFDSLYSPLNEREGEVLQWQDDEGNLHLKQGERTWVRLRTPALVRELRGKH</sequence>
<name>A0A6A6YFN3_9PEZI</name>
<evidence type="ECO:0000313" key="3">
    <source>
        <dbReference type="RefSeq" id="XP_033573819.1"/>
    </source>
</evidence>